<dbReference type="Proteomes" id="UP000320582">
    <property type="component" value="Unassembled WGS sequence"/>
</dbReference>
<reference evidence="1 2" key="1">
    <citation type="submission" date="2019-06" db="EMBL/GenBank/DDBJ databases">
        <title>Genomic Encyclopedia of Archaeal and Bacterial Type Strains, Phase II (KMG-II): from individual species to whole genera.</title>
        <authorList>
            <person name="Goeker M."/>
        </authorList>
    </citation>
    <scope>NUCLEOTIDE SEQUENCE [LARGE SCALE GENOMIC DNA]</scope>
    <source>
        <strain evidence="1 2">DSM 18423</strain>
    </source>
</reference>
<dbReference type="EMBL" id="VFPT01000001">
    <property type="protein sequence ID" value="TQM93544.1"/>
    <property type="molecule type" value="Genomic_DNA"/>
</dbReference>
<dbReference type="AlphaFoldDB" id="A0A543KER6"/>
<protein>
    <submittedName>
        <fullName evidence="1">Uncharacterized protein</fullName>
    </submittedName>
</protein>
<evidence type="ECO:0000313" key="2">
    <source>
        <dbReference type="Proteomes" id="UP000320582"/>
    </source>
</evidence>
<gene>
    <name evidence="1" type="ORF">BD293_2181</name>
</gene>
<proteinExistence type="predicted"/>
<organism evidence="1 2">
    <name type="scientific">Roseinatronobacter monicus</name>
    <dbReference type="NCBI Taxonomy" id="393481"/>
    <lineage>
        <taxon>Bacteria</taxon>
        <taxon>Pseudomonadati</taxon>
        <taxon>Pseudomonadota</taxon>
        <taxon>Alphaproteobacteria</taxon>
        <taxon>Rhodobacterales</taxon>
        <taxon>Paracoccaceae</taxon>
        <taxon>Roseinatronobacter</taxon>
    </lineage>
</organism>
<accession>A0A543KER6</accession>
<name>A0A543KER6_9RHOB</name>
<evidence type="ECO:0000313" key="1">
    <source>
        <dbReference type="EMBL" id="TQM93544.1"/>
    </source>
</evidence>
<sequence>MISEDTAIELLETLFESEELNTIFSNDEYKPGFDSFLFWKVCKIKDNDGIFAMDAEIEGFLASYARKNQVPSRFVWVAGGRRIESSTRYCGHNIRRVCRGDLKYRSVRRAEPVELRQFFWIG</sequence>
<keyword evidence="2" id="KW-1185">Reference proteome</keyword>
<comment type="caution">
    <text evidence="1">The sequence shown here is derived from an EMBL/GenBank/DDBJ whole genome shotgun (WGS) entry which is preliminary data.</text>
</comment>